<evidence type="ECO:0008006" key="3">
    <source>
        <dbReference type="Google" id="ProtNLM"/>
    </source>
</evidence>
<comment type="caution">
    <text evidence="1">The sequence shown here is derived from an EMBL/GenBank/DDBJ whole genome shotgun (WGS) entry which is preliminary data.</text>
</comment>
<keyword evidence="2" id="KW-1185">Reference proteome</keyword>
<reference evidence="1 2" key="1">
    <citation type="journal article" date="2024" name="IMA Fungus">
        <title>Apiospora arundinis, a panoply of carbohydrate-active enzymes and secondary metabolites.</title>
        <authorList>
            <person name="Sorensen T."/>
            <person name="Petersen C."/>
            <person name="Muurmann A.T."/>
            <person name="Christiansen J.V."/>
            <person name="Brundto M.L."/>
            <person name="Overgaard C.K."/>
            <person name="Boysen A.T."/>
            <person name="Wollenberg R.D."/>
            <person name="Larsen T.O."/>
            <person name="Sorensen J.L."/>
            <person name="Nielsen K.L."/>
            <person name="Sondergaard T.E."/>
        </authorList>
    </citation>
    <scope>NUCLEOTIDE SEQUENCE [LARGE SCALE GENOMIC DNA]</scope>
    <source>
        <strain evidence="1 2">AAU 773</strain>
    </source>
</reference>
<dbReference type="EMBL" id="JAPCWZ010000002">
    <property type="protein sequence ID" value="KAK8877640.1"/>
    <property type="molecule type" value="Genomic_DNA"/>
</dbReference>
<protein>
    <recommendedName>
        <fullName evidence="3">Lysine-specific metallo-endopeptidase domain-containing protein</fullName>
    </recommendedName>
</protein>
<dbReference type="Gene3D" id="3.40.390.10">
    <property type="entry name" value="Collagenase (Catalytic Domain)"/>
    <property type="match status" value="1"/>
</dbReference>
<organism evidence="1 2">
    <name type="scientific">Apiospora arundinis</name>
    <dbReference type="NCBI Taxonomy" id="335852"/>
    <lineage>
        <taxon>Eukaryota</taxon>
        <taxon>Fungi</taxon>
        <taxon>Dikarya</taxon>
        <taxon>Ascomycota</taxon>
        <taxon>Pezizomycotina</taxon>
        <taxon>Sordariomycetes</taxon>
        <taxon>Xylariomycetidae</taxon>
        <taxon>Amphisphaeriales</taxon>
        <taxon>Apiosporaceae</taxon>
        <taxon>Apiospora</taxon>
    </lineage>
</organism>
<gene>
    <name evidence="1" type="ORF">PGQ11_002586</name>
</gene>
<accession>A0ABR2JIJ6</accession>
<name>A0ABR2JIJ6_9PEZI</name>
<proteinExistence type="predicted"/>
<dbReference type="InterPro" id="IPR024079">
    <property type="entry name" value="MetalloPept_cat_dom_sf"/>
</dbReference>
<evidence type="ECO:0000313" key="2">
    <source>
        <dbReference type="Proteomes" id="UP001390339"/>
    </source>
</evidence>
<dbReference type="Proteomes" id="UP001390339">
    <property type="component" value="Unassembled WGS sequence"/>
</dbReference>
<evidence type="ECO:0000313" key="1">
    <source>
        <dbReference type="EMBL" id="KAK8877640.1"/>
    </source>
</evidence>
<sequence length="279" mass="31979">MQDHYDTDVHVQQMVKHILGDNSNLQAKIDVVQSVFSKVSQFDKTSFPFLGPPVQNNQDVFIFCDGSNYEPVTTVTGTQVRRNKVIGAIVANDHWENIKSCYDSQPSTGKTAMALTTRSDWWDQRGYEDEENIWEQRGRIDESPKREDFIRTRDLMPNTMDLCKWYLLEKQSQDWPRIDQETVERVRDEAFVSGLRNNDKAVDTLSTTLSATLLHELTHTNRGGGLEDKGDWNCYGWVCVGNLKDPTNADSVNMLGVVLKLWSMGYYVNSDGRVERIEV</sequence>